<dbReference type="InterPro" id="IPR036291">
    <property type="entry name" value="NAD(P)-bd_dom_sf"/>
</dbReference>
<gene>
    <name evidence="3" type="ORF">SMSP2_01838</name>
</gene>
<comment type="similarity">
    <text evidence="1">Belongs to the short-chain dehydrogenases/reductases (SDR) family.</text>
</comment>
<dbReference type="InterPro" id="IPR002347">
    <property type="entry name" value="SDR_fam"/>
</dbReference>
<dbReference type="OrthoDB" id="9803333at2"/>
<dbReference type="AlphaFoldDB" id="A0A1Q2MFN7"/>
<reference evidence="4" key="1">
    <citation type="submission" date="2017-02" db="EMBL/GenBank/DDBJ databases">
        <title>Comparative genomics and description of representatives of a novel lineage of planctomycetes thriving in anoxic sediments.</title>
        <authorList>
            <person name="Spring S."/>
            <person name="Bunk B."/>
            <person name="Sproer C."/>
        </authorList>
    </citation>
    <scope>NUCLEOTIDE SEQUENCE [LARGE SCALE GENOMIC DNA]</scope>
    <source>
        <strain evidence="4">SM-Chi-D1</strain>
    </source>
</reference>
<dbReference type="KEGG" id="pbas:SMSP2_01838"/>
<dbReference type="PANTHER" id="PTHR43639:SF1">
    <property type="entry name" value="SHORT-CHAIN DEHYDROGENASE_REDUCTASE FAMILY PROTEIN"/>
    <property type="match status" value="1"/>
</dbReference>
<dbReference type="PANTHER" id="PTHR43639">
    <property type="entry name" value="OXIDOREDUCTASE, SHORT-CHAIN DEHYDROGENASE/REDUCTASE FAMILY (AFU_ORTHOLOGUE AFUA_5G02870)"/>
    <property type="match status" value="1"/>
</dbReference>
<dbReference type="EMBL" id="CP019646">
    <property type="protein sequence ID" value="AQQ71464.1"/>
    <property type="molecule type" value="Genomic_DNA"/>
</dbReference>
<accession>A0A1Q2MFN7</accession>
<name>A0A1Q2MFN7_9BACT</name>
<dbReference type="GO" id="GO:0047936">
    <property type="term" value="F:glucose 1-dehydrogenase [NAD(P)+] activity"/>
    <property type="evidence" value="ECO:0007669"/>
    <property type="project" value="UniProtKB-EC"/>
</dbReference>
<dbReference type="PRINTS" id="PR00081">
    <property type="entry name" value="GDHRDH"/>
</dbReference>
<keyword evidence="4" id="KW-1185">Reference proteome</keyword>
<proteinExistence type="inferred from homology"/>
<evidence type="ECO:0000256" key="2">
    <source>
        <dbReference type="ARBA" id="ARBA00023002"/>
    </source>
</evidence>
<dbReference type="Gene3D" id="3.40.50.720">
    <property type="entry name" value="NAD(P)-binding Rossmann-like Domain"/>
    <property type="match status" value="1"/>
</dbReference>
<dbReference type="SUPFAM" id="SSF51735">
    <property type="entry name" value="NAD(P)-binding Rossmann-fold domains"/>
    <property type="match status" value="1"/>
</dbReference>
<dbReference type="Pfam" id="PF13561">
    <property type="entry name" value="adh_short_C2"/>
    <property type="match status" value="1"/>
</dbReference>
<dbReference type="RefSeq" id="WP_146683634.1">
    <property type="nucleotide sequence ID" value="NZ_CP019646.1"/>
</dbReference>
<evidence type="ECO:0000313" key="3">
    <source>
        <dbReference type="EMBL" id="AQQ71464.1"/>
    </source>
</evidence>
<dbReference type="EC" id="1.1.1.47" evidence="3"/>
<protein>
    <submittedName>
        <fullName evidence="3">Glucose 1-dehydrogenase</fullName>
        <ecNumber evidence="3">1.1.1.47</ecNumber>
    </submittedName>
</protein>
<keyword evidence="2 3" id="KW-0560">Oxidoreductase</keyword>
<dbReference type="STRING" id="1851148.SMSP2_01838"/>
<evidence type="ECO:0000313" key="4">
    <source>
        <dbReference type="Proteomes" id="UP000188181"/>
    </source>
</evidence>
<evidence type="ECO:0000256" key="1">
    <source>
        <dbReference type="ARBA" id="ARBA00006484"/>
    </source>
</evidence>
<sequence length="243" mass="25827">MEIKGKKALITGATGKLGSKIAAALAGRGAECTCHYNSSHESARRLVGQITDAGGKARALCCDFADSEAILQLLEPVPQILINSASLFLPDSGLDTNGAAMMMRVNAQIPQQLSLEFAKAVNSSYSGENPLGKIVNLTDIAVHLNWPSYRIYSDTKRILLRDTVENAAAFAPAVTVNAVSPGLIDIPDNAGPAALSELTGKIPMLRPGRHEEIVSAVIFLLENDYITGRELIIDGGRTSLKED</sequence>
<organism evidence="3 4">
    <name type="scientific">Limihaloglobus sulfuriphilus</name>
    <dbReference type="NCBI Taxonomy" id="1851148"/>
    <lineage>
        <taxon>Bacteria</taxon>
        <taxon>Pseudomonadati</taxon>
        <taxon>Planctomycetota</taxon>
        <taxon>Phycisphaerae</taxon>
        <taxon>Sedimentisphaerales</taxon>
        <taxon>Sedimentisphaeraceae</taxon>
        <taxon>Limihaloglobus</taxon>
    </lineage>
</organism>
<dbReference type="Proteomes" id="UP000188181">
    <property type="component" value="Chromosome"/>
</dbReference>